<sequence length="59" mass="6788">MGVELVKELLRESERFGLKIVTVTYEENKTNFYKKCGFTSGSGGVQYIDRERYLYGNGI</sequence>
<proteinExistence type="predicted"/>
<reference evidence="1 2" key="1">
    <citation type="submission" date="2020-04" db="EMBL/GenBank/DDBJ databases">
        <title>Genome-Wide Identification of 5-Methylcytosine Sites in Bacterial Genomes By High-Throughput Sequencing of MspJI Restriction Fragments.</title>
        <authorList>
            <person name="Wu V."/>
        </authorList>
    </citation>
    <scope>NUCLEOTIDE SEQUENCE [LARGE SCALE GENOMIC DNA]</scope>
    <source>
        <strain evidence="1 2">S2</strain>
    </source>
</reference>
<name>A0A6H1PBK9_PRIMG</name>
<evidence type="ECO:0008006" key="3">
    <source>
        <dbReference type="Google" id="ProtNLM"/>
    </source>
</evidence>
<accession>A0A6H1PBK9</accession>
<dbReference type="Proteomes" id="UP000501868">
    <property type="component" value="Chromosome"/>
</dbReference>
<dbReference type="EMBL" id="CP051128">
    <property type="protein sequence ID" value="QIZ11000.1"/>
    <property type="molecule type" value="Genomic_DNA"/>
</dbReference>
<reference evidence="1 2" key="2">
    <citation type="submission" date="2020-04" db="EMBL/GenBank/DDBJ databases">
        <authorList>
            <person name="Fomenkov A."/>
            <person name="Anton B.P."/>
            <person name="Roberts R.J."/>
        </authorList>
    </citation>
    <scope>NUCLEOTIDE SEQUENCE [LARGE SCALE GENOMIC DNA]</scope>
    <source>
        <strain evidence="1 2">S2</strain>
    </source>
</reference>
<organism evidence="1 2">
    <name type="scientific">Priestia megaterium</name>
    <name type="common">Bacillus megaterium</name>
    <dbReference type="NCBI Taxonomy" id="1404"/>
    <lineage>
        <taxon>Bacteria</taxon>
        <taxon>Bacillati</taxon>
        <taxon>Bacillota</taxon>
        <taxon>Bacilli</taxon>
        <taxon>Bacillales</taxon>
        <taxon>Bacillaceae</taxon>
        <taxon>Priestia</taxon>
    </lineage>
</organism>
<evidence type="ECO:0000313" key="1">
    <source>
        <dbReference type="EMBL" id="QIZ11000.1"/>
    </source>
</evidence>
<protein>
    <recommendedName>
        <fullName evidence="3">N-acetyltransferase domain-containing protein</fullName>
    </recommendedName>
</protein>
<dbReference type="AlphaFoldDB" id="A0A6H1PBK9"/>
<dbReference type="Gene3D" id="3.40.630.30">
    <property type="match status" value="1"/>
</dbReference>
<gene>
    <name evidence="1" type="ORF">HFZ78_17845</name>
</gene>
<evidence type="ECO:0000313" key="2">
    <source>
        <dbReference type="Proteomes" id="UP000501868"/>
    </source>
</evidence>